<dbReference type="Gene3D" id="1.10.10.10">
    <property type="entry name" value="Winged helix-like DNA-binding domain superfamily/Winged helix DNA-binding domain"/>
    <property type="match status" value="2"/>
</dbReference>
<name>A0A553NCD8_TIGCA</name>
<dbReference type="Pfam" id="PF00538">
    <property type="entry name" value="Linker_histone"/>
    <property type="match status" value="2"/>
</dbReference>
<reference evidence="3 4" key="1">
    <citation type="journal article" date="2018" name="Nat. Ecol. Evol.">
        <title>Genomic signatures of mitonuclear coevolution across populations of Tigriopus californicus.</title>
        <authorList>
            <person name="Barreto F.S."/>
            <person name="Watson E.T."/>
            <person name="Lima T.G."/>
            <person name="Willett C.S."/>
            <person name="Edmands S."/>
            <person name="Li W."/>
            <person name="Burton R.S."/>
        </authorList>
    </citation>
    <scope>NUCLEOTIDE SEQUENCE [LARGE SCALE GENOMIC DNA]</scope>
    <source>
        <strain evidence="3 4">San Diego</strain>
    </source>
</reference>
<dbReference type="InterPro" id="IPR005818">
    <property type="entry name" value="Histone_H1/H5_H15"/>
</dbReference>
<feature type="compositionally biased region" description="Pro residues" evidence="1">
    <location>
        <begin position="66"/>
        <end position="75"/>
    </location>
</feature>
<evidence type="ECO:0000313" key="4">
    <source>
        <dbReference type="Proteomes" id="UP000318571"/>
    </source>
</evidence>
<dbReference type="GO" id="GO:0003677">
    <property type="term" value="F:DNA binding"/>
    <property type="evidence" value="ECO:0007669"/>
    <property type="project" value="InterPro"/>
</dbReference>
<dbReference type="GO" id="GO:0006334">
    <property type="term" value="P:nucleosome assembly"/>
    <property type="evidence" value="ECO:0007669"/>
    <property type="project" value="InterPro"/>
</dbReference>
<sequence length="489" mass="53964">MRIREPRAASQLPSTPALNPPARAQAKKGRGKAAKSAAKPAAGVAAPSPDPPTDDRSEAIDSPSSPAQPDPPAPVASPAGTSSSVKPARQKRGPKAKAENGKTKIAEADHASSGDKDSQPAELKKPGPTPVKEAKKDPYAKLKKCLPPWASEANPGAQKKMTRTPLALFKEAFDIYADKQGVASLSSMRAFFHHETDWSNQALKKKLEKAIAANQLLLVKGKGLTGHYKLLTEKKSLQRDKITPKKGRGRPANQLSGPVEPLENHFGYIFMWATHPKEASVSIIKKYVIKHFPMLDAESALRKALEHGEADGKYKRITGKGMSGTLQLMDGADKTGQLLDDAIEDAFIAMNEPKEVSVPTLRDYLDEYHPEYRTNVRPIVLKKALDRAEARGWIDRITGKGFSGTFRLAQSYYPGPVEVWGKWFEGHKGYLPKNVDAKKVRPKFTFADEDDFTDEDEPEYIPRKRKRFIWDPDMSSPSKSGPRKKKRKH</sequence>
<dbReference type="SUPFAM" id="SSF46785">
    <property type="entry name" value="Winged helix' DNA-binding domain"/>
    <property type="match status" value="1"/>
</dbReference>
<keyword evidence="4" id="KW-1185">Reference proteome</keyword>
<comment type="caution">
    <text evidence="3">The sequence shown here is derived from an EMBL/GenBank/DDBJ whole genome shotgun (WGS) entry which is preliminary data.</text>
</comment>
<feature type="region of interest" description="Disordered" evidence="1">
    <location>
        <begin position="1"/>
        <end position="140"/>
    </location>
</feature>
<feature type="domain" description="H15" evidence="2">
    <location>
        <begin position="335"/>
        <end position="410"/>
    </location>
</feature>
<accession>A0A553NCD8</accession>
<dbReference type="Proteomes" id="UP000318571">
    <property type="component" value="Chromosome 10"/>
</dbReference>
<dbReference type="STRING" id="6832.A0A553NCD8"/>
<protein>
    <recommendedName>
        <fullName evidence="2">H15 domain-containing protein</fullName>
    </recommendedName>
</protein>
<dbReference type="EMBL" id="VCGU01000458">
    <property type="protein sequence ID" value="TRY63106.1"/>
    <property type="molecule type" value="Genomic_DNA"/>
</dbReference>
<dbReference type="AlphaFoldDB" id="A0A553NCD8"/>
<evidence type="ECO:0000259" key="2">
    <source>
        <dbReference type="PROSITE" id="PS51504"/>
    </source>
</evidence>
<dbReference type="GO" id="GO:0000786">
    <property type="term" value="C:nucleosome"/>
    <property type="evidence" value="ECO:0007669"/>
    <property type="project" value="InterPro"/>
</dbReference>
<dbReference type="InterPro" id="IPR036388">
    <property type="entry name" value="WH-like_DNA-bd_sf"/>
</dbReference>
<proteinExistence type="predicted"/>
<feature type="region of interest" description="Disordered" evidence="1">
    <location>
        <begin position="466"/>
        <end position="489"/>
    </location>
</feature>
<gene>
    <name evidence="3" type="ORF">TCAL_03915</name>
</gene>
<feature type="compositionally biased region" description="Low complexity" evidence="1">
    <location>
        <begin position="34"/>
        <end position="47"/>
    </location>
</feature>
<dbReference type="OrthoDB" id="8251629at2759"/>
<organism evidence="3 4">
    <name type="scientific">Tigriopus californicus</name>
    <name type="common">Marine copepod</name>
    <dbReference type="NCBI Taxonomy" id="6832"/>
    <lineage>
        <taxon>Eukaryota</taxon>
        <taxon>Metazoa</taxon>
        <taxon>Ecdysozoa</taxon>
        <taxon>Arthropoda</taxon>
        <taxon>Crustacea</taxon>
        <taxon>Multicrustacea</taxon>
        <taxon>Hexanauplia</taxon>
        <taxon>Copepoda</taxon>
        <taxon>Harpacticoida</taxon>
        <taxon>Harpacticidae</taxon>
        <taxon>Tigriopus</taxon>
    </lineage>
</organism>
<evidence type="ECO:0000313" key="3">
    <source>
        <dbReference type="EMBL" id="TRY63106.1"/>
    </source>
</evidence>
<feature type="compositionally biased region" description="Basic and acidic residues" evidence="1">
    <location>
        <begin position="96"/>
        <end position="125"/>
    </location>
</feature>
<dbReference type="InterPro" id="IPR036390">
    <property type="entry name" value="WH_DNA-bd_sf"/>
</dbReference>
<evidence type="ECO:0000256" key="1">
    <source>
        <dbReference type="SAM" id="MobiDB-lite"/>
    </source>
</evidence>
<dbReference type="PROSITE" id="PS51504">
    <property type="entry name" value="H15"/>
    <property type="match status" value="1"/>
</dbReference>